<name>A0ABU9L228_9FLAO</name>
<gene>
    <name evidence="2" type="ORF">AABB81_11295</name>
</gene>
<accession>A0ABU9L228</accession>
<keyword evidence="3" id="KW-1185">Reference proteome</keyword>
<evidence type="ECO:0000313" key="2">
    <source>
        <dbReference type="EMBL" id="MEL4456485.1"/>
    </source>
</evidence>
<feature type="transmembrane region" description="Helical" evidence="1">
    <location>
        <begin position="28"/>
        <end position="49"/>
    </location>
</feature>
<keyword evidence="1" id="KW-1133">Transmembrane helix</keyword>
<dbReference type="InterPro" id="IPR045749">
    <property type="entry name" value="DUF6090"/>
</dbReference>
<evidence type="ECO:0000313" key="3">
    <source>
        <dbReference type="Proteomes" id="UP001474120"/>
    </source>
</evidence>
<organism evidence="2 3">
    <name type="scientific">Lutimonas vermicola</name>
    <dbReference type="NCBI Taxonomy" id="414288"/>
    <lineage>
        <taxon>Bacteria</taxon>
        <taxon>Pseudomonadati</taxon>
        <taxon>Bacteroidota</taxon>
        <taxon>Flavobacteriia</taxon>
        <taxon>Flavobacteriales</taxon>
        <taxon>Flavobacteriaceae</taxon>
        <taxon>Lutimonas</taxon>
    </lineage>
</organism>
<dbReference type="EMBL" id="JBCDNA010000002">
    <property type="protein sequence ID" value="MEL4456485.1"/>
    <property type="molecule type" value="Genomic_DNA"/>
</dbReference>
<reference evidence="2 3" key="1">
    <citation type="submission" date="2024-04" db="EMBL/GenBank/DDBJ databases">
        <title>whole genome sequencing of Lutimonas vermicola strain IMCC1616.</title>
        <authorList>
            <person name="Bae S.S."/>
        </authorList>
    </citation>
    <scope>NUCLEOTIDE SEQUENCE [LARGE SCALE GENOMIC DNA]</scope>
    <source>
        <strain evidence="2 3">IMCC1616</strain>
    </source>
</reference>
<dbReference type="RefSeq" id="WP_342160629.1">
    <property type="nucleotide sequence ID" value="NZ_JBCDNA010000002.1"/>
</dbReference>
<dbReference type="Proteomes" id="UP001474120">
    <property type="component" value="Unassembled WGS sequence"/>
</dbReference>
<keyword evidence="1" id="KW-0812">Transmembrane</keyword>
<sequence length="249" mass="29323">MIKFFRHIRQNLLAEGKTGKPALPAGRYFKYAIGEIVLVVIGILIALQINNWNESRKQKQNLKVVYNIIINDLEKDYIEIDSILFNLKKREGVLDKVISKTLTKEYLLTHPAATNMMTGYPDFSIQTRGYELLKNIILTENNLTNDLDSEISNFYKTNLLEIKLDQDFLSEELKENYTHWKSTYSWWPDYVDDVITEDFVDYAISSQDFRNRVATFRMTLFRLYAPKLKEFQNESKILIDKINLELNQK</sequence>
<evidence type="ECO:0000256" key="1">
    <source>
        <dbReference type="SAM" id="Phobius"/>
    </source>
</evidence>
<protein>
    <submittedName>
        <fullName evidence="2">DUF6090 family protein</fullName>
    </submittedName>
</protein>
<proteinExistence type="predicted"/>
<comment type="caution">
    <text evidence="2">The sequence shown here is derived from an EMBL/GenBank/DDBJ whole genome shotgun (WGS) entry which is preliminary data.</text>
</comment>
<dbReference type="Pfam" id="PF19578">
    <property type="entry name" value="DUF6090"/>
    <property type="match status" value="1"/>
</dbReference>
<keyword evidence="1" id="KW-0472">Membrane</keyword>